<dbReference type="EMBL" id="CAMAPE010000025">
    <property type="protein sequence ID" value="CAH9090900.1"/>
    <property type="molecule type" value="Genomic_DNA"/>
</dbReference>
<gene>
    <name evidence="1" type="ORF">CEURO_LOCUS11413</name>
</gene>
<name>A0A9P0Z9F2_CUSEU</name>
<dbReference type="Proteomes" id="UP001152484">
    <property type="component" value="Unassembled WGS sequence"/>
</dbReference>
<reference evidence="1" key="1">
    <citation type="submission" date="2022-07" db="EMBL/GenBank/DDBJ databases">
        <authorList>
            <person name="Macas J."/>
            <person name="Novak P."/>
            <person name="Neumann P."/>
        </authorList>
    </citation>
    <scope>NUCLEOTIDE SEQUENCE</scope>
</reference>
<protein>
    <submittedName>
        <fullName evidence="1">Uncharacterized protein</fullName>
    </submittedName>
</protein>
<keyword evidence="2" id="KW-1185">Reference proteome</keyword>
<accession>A0A9P0Z9F2</accession>
<evidence type="ECO:0000313" key="2">
    <source>
        <dbReference type="Proteomes" id="UP001152484"/>
    </source>
</evidence>
<sequence>MVTLIVVDEESHGNHLNHWALSVTFLDR</sequence>
<comment type="caution">
    <text evidence="1">The sequence shown here is derived from an EMBL/GenBank/DDBJ whole genome shotgun (WGS) entry which is preliminary data.</text>
</comment>
<evidence type="ECO:0000313" key="1">
    <source>
        <dbReference type="EMBL" id="CAH9090900.1"/>
    </source>
</evidence>
<dbReference type="AlphaFoldDB" id="A0A9P0Z9F2"/>
<proteinExistence type="predicted"/>
<organism evidence="1 2">
    <name type="scientific">Cuscuta europaea</name>
    <name type="common">European dodder</name>
    <dbReference type="NCBI Taxonomy" id="41803"/>
    <lineage>
        <taxon>Eukaryota</taxon>
        <taxon>Viridiplantae</taxon>
        <taxon>Streptophyta</taxon>
        <taxon>Embryophyta</taxon>
        <taxon>Tracheophyta</taxon>
        <taxon>Spermatophyta</taxon>
        <taxon>Magnoliopsida</taxon>
        <taxon>eudicotyledons</taxon>
        <taxon>Gunneridae</taxon>
        <taxon>Pentapetalae</taxon>
        <taxon>asterids</taxon>
        <taxon>lamiids</taxon>
        <taxon>Solanales</taxon>
        <taxon>Convolvulaceae</taxon>
        <taxon>Cuscuteae</taxon>
        <taxon>Cuscuta</taxon>
        <taxon>Cuscuta subgen. Cuscuta</taxon>
    </lineage>
</organism>